<proteinExistence type="predicted"/>
<protein>
    <submittedName>
        <fullName evidence="1">Uncharacterized protein</fullName>
    </submittedName>
</protein>
<sequence length="161" mass="17648">MRDFEVTAIDMAKSKGIGKTAIFLRLKGAVIRDDPRTMDIRSMLGRMRLRALKGCIPPAEPGRHVVGQPNEFMRGLTSKARFKIATNNDVSSVAPPRSTPCSGQMEAMDRRAKLGAPDNFGLRCGILELSSSVTRYEEPSPPYDFVLGGVGRLQARSVNQL</sequence>
<dbReference type="EMBL" id="DS028094">
    <property type="protein sequence ID" value="KMP03144.1"/>
    <property type="molecule type" value="Genomic_DNA"/>
</dbReference>
<evidence type="ECO:0000313" key="2">
    <source>
        <dbReference type="Proteomes" id="UP000054565"/>
    </source>
</evidence>
<organism evidence="1 2">
    <name type="scientific">Coccidioides immitis RMSCC 2394</name>
    <dbReference type="NCBI Taxonomy" id="404692"/>
    <lineage>
        <taxon>Eukaryota</taxon>
        <taxon>Fungi</taxon>
        <taxon>Dikarya</taxon>
        <taxon>Ascomycota</taxon>
        <taxon>Pezizomycotina</taxon>
        <taxon>Eurotiomycetes</taxon>
        <taxon>Eurotiomycetidae</taxon>
        <taxon>Onygenales</taxon>
        <taxon>Onygenaceae</taxon>
        <taxon>Coccidioides</taxon>
    </lineage>
</organism>
<evidence type="ECO:0000313" key="1">
    <source>
        <dbReference type="EMBL" id="KMP03144.1"/>
    </source>
</evidence>
<gene>
    <name evidence="1" type="ORF">CIRG_02836</name>
</gene>
<accession>A0A0J6Y7W5</accession>
<dbReference type="AlphaFoldDB" id="A0A0J6Y7W5"/>
<dbReference type="Proteomes" id="UP000054565">
    <property type="component" value="Unassembled WGS sequence"/>
</dbReference>
<name>A0A0J6Y7W5_COCIT</name>
<reference evidence="2" key="1">
    <citation type="journal article" date="2010" name="Genome Res.">
        <title>Population genomic sequencing of Coccidioides fungi reveals recent hybridization and transposon control.</title>
        <authorList>
            <person name="Neafsey D.E."/>
            <person name="Barker B.M."/>
            <person name="Sharpton T.J."/>
            <person name="Stajich J.E."/>
            <person name="Park D.J."/>
            <person name="Whiston E."/>
            <person name="Hung C.-Y."/>
            <person name="McMahan C."/>
            <person name="White J."/>
            <person name="Sykes S."/>
            <person name="Heiman D."/>
            <person name="Young S."/>
            <person name="Zeng Q."/>
            <person name="Abouelleil A."/>
            <person name="Aftuck L."/>
            <person name="Bessette D."/>
            <person name="Brown A."/>
            <person name="FitzGerald M."/>
            <person name="Lui A."/>
            <person name="Macdonald J.P."/>
            <person name="Priest M."/>
            <person name="Orbach M.J."/>
            <person name="Galgiani J.N."/>
            <person name="Kirkland T.N."/>
            <person name="Cole G.T."/>
            <person name="Birren B.W."/>
            <person name="Henn M.R."/>
            <person name="Taylor J.W."/>
            <person name="Rounsley S.D."/>
        </authorList>
    </citation>
    <scope>NUCLEOTIDE SEQUENCE [LARGE SCALE GENOMIC DNA]</scope>
    <source>
        <strain evidence="2">RMSCC 2394</strain>
    </source>
</reference>